<name>A0A6J4JXN3_9ACTN</name>
<accession>A0A6J4JXN3</accession>
<feature type="compositionally biased region" description="Low complexity" evidence="1">
    <location>
        <begin position="40"/>
        <end position="54"/>
    </location>
</feature>
<reference evidence="2" key="1">
    <citation type="submission" date="2020-02" db="EMBL/GenBank/DDBJ databases">
        <authorList>
            <person name="Meier V. D."/>
        </authorList>
    </citation>
    <scope>NUCLEOTIDE SEQUENCE</scope>
    <source>
        <strain evidence="2">AVDCRST_MAG41</strain>
    </source>
</reference>
<dbReference type="EMBL" id="CADCTP010000412">
    <property type="protein sequence ID" value="CAA9290214.1"/>
    <property type="molecule type" value="Genomic_DNA"/>
</dbReference>
<proteinExistence type="predicted"/>
<evidence type="ECO:0000256" key="1">
    <source>
        <dbReference type="SAM" id="MobiDB-lite"/>
    </source>
</evidence>
<organism evidence="2">
    <name type="scientific">uncultured Mycobacteriales bacterium</name>
    <dbReference type="NCBI Taxonomy" id="581187"/>
    <lineage>
        <taxon>Bacteria</taxon>
        <taxon>Bacillati</taxon>
        <taxon>Actinomycetota</taxon>
        <taxon>Actinomycetes</taxon>
        <taxon>Mycobacteriales</taxon>
        <taxon>environmental samples</taxon>
    </lineage>
</organism>
<dbReference type="AlphaFoldDB" id="A0A6J4JXN3"/>
<evidence type="ECO:0000313" key="2">
    <source>
        <dbReference type="EMBL" id="CAA9290214.1"/>
    </source>
</evidence>
<sequence length="54" mass="5363">MEHRRQLGPAAGVSVGTRSGPAARPVRTAHRSTAASMNPARTAAGGAAVAGGRR</sequence>
<feature type="region of interest" description="Disordered" evidence="1">
    <location>
        <begin position="1"/>
        <end position="54"/>
    </location>
</feature>
<protein>
    <submittedName>
        <fullName evidence="2">Uncharacterized protein</fullName>
    </submittedName>
</protein>
<gene>
    <name evidence="2" type="ORF">AVDCRST_MAG41-4504</name>
</gene>